<feature type="transmembrane region" description="Helical" evidence="1">
    <location>
        <begin position="94"/>
        <end position="112"/>
    </location>
</feature>
<reference evidence="2" key="2">
    <citation type="submission" date="2020-05" db="UniProtKB">
        <authorList>
            <consortium name="EnsemblMetazoa"/>
        </authorList>
    </citation>
    <scope>IDENTIFICATION</scope>
    <source>
        <strain evidence="2">IAEA</strain>
    </source>
</reference>
<evidence type="ECO:0000256" key="1">
    <source>
        <dbReference type="SAM" id="Phobius"/>
    </source>
</evidence>
<dbReference type="EMBL" id="JXJN01007060">
    <property type="status" value="NOT_ANNOTATED_CDS"/>
    <property type="molecule type" value="Genomic_DNA"/>
</dbReference>
<proteinExistence type="predicted"/>
<dbReference type="Proteomes" id="UP000092460">
    <property type="component" value="Unassembled WGS sequence"/>
</dbReference>
<keyword evidence="1" id="KW-0812">Transmembrane</keyword>
<name>A0A1B0B1C6_9MUSC</name>
<accession>A0A1B0B1C6</accession>
<evidence type="ECO:0000313" key="3">
    <source>
        <dbReference type="Proteomes" id="UP000092460"/>
    </source>
</evidence>
<keyword evidence="1" id="KW-0472">Membrane</keyword>
<reference evidence="3" key="1">
    <citation type="submission" date="2015-01" db="EMBL/GenBank/DDBJ databases">
        <authorList>
            <person name="Aksoy S."/>
            <person name="Warren W."/>
            <person name="Wilson R.K."/>
        </authorList>
    </citation>
    <scope>NUCLEOTIDE SEQUENCE [LARGE SCALE GENOMIC DNA]</scope>
    <source>
        <strain evidence="3">IAEA</strain>
    </source>
</reference>
<organism evidence="2 3">
    <name type="scientific">Glossina palpalis gambiensis</name>
    <dbReference type="NCBI Taxonomy" id="67801"/>
    <lineage>
        <taxon>Eukaryota</taxon>
        <taxon>Metazoa</taxon>
        <taxon>Ecdysozoa</taxon>
        <taxon>Arthropoda</taxon>
        <taxon>Hexapoda</taxon>
        <taxon>Insecta</taxon>
        <taxon>Pterygota</taxon>
        <taxon>Neoptera</taxon>
        <taxon>Endopterygota</taxon>
        <taxon>Diptera</taxon>
        <taxon>Brachycera</taxon>
        <taxon>Muscomorpha</taxon>
        <taxon>Hippoboscoidea</taxon>
        <taxon>Glossinidae</taxon>
        <taxon>Glossina</taxon>
    </lineage>
</organism>
<dbReference type="AlphaFoldDB" id="A0A1B0B1C6"/>
<keyword evidence="1" id="KW-1133">Transmembrane helix</keyword>
<dbReference type="VEuPathDB" id="VectorBase:GPPI015575"/>
<feature type="transmembrane region" description="Helical" evidence="1">
    <location>
        <begin position="46"/>
        <end position="63"/>
    </location>
</feature>
<feature type="transmembrane region" description="Helical" evidence="1">
    <location>
        <begin position="124"/>
        <end position="147"/>
    </location>
</feature>
<keyword evidence="3" id="KW-1185">Reference proteome</keyword>
<evidence type="ECO:0000313" key="2">
    <source>
        <dbReference type="EnsemblMetazoa" id="GPPI015575-PA"/>
    </source>
</evidence>
<protein>
    <submittedName>
        <fullName evidence="2">Uncharacterized protein</fullName>
    </submittedName>
</protein>
<sequence>MNISNSIDIQETVQNVNFVAFACQKYIHSSVLAMFLWPKEEKFRKSAILIWLAVSVASISYSVREQKEDFVTSSLSISTLNRYFHSTMNSEEESGNGIFVSIFTVYYLLHWIDSRKTTSTDGLTLANAIILNRVVYAPILKILLIVYNM</sequence>
<dbReference type="EnsemblMetazoa" id="GPPI015575-RA">
    <property type="protein sequence ID" value="GPPI015575-PA"/>
    <property type="gene ID" value="GPPI015575"/>
</dbReference>